<proteinExistence type="predicted"/>
<dbReference type="Gene3D" id="2.50.20.10">
    <property type="entry name" value="Lipoprotein localisation LolA/LolB/LppX"/>
    <property type="match status" value="1"/>
</dbReference>
<accession>A0A1F7KF17</accession>
<evidence type="ECO:0008006" key="4">
    <source>
        <dbReference type="Google" id="ProtNLM"/>
    </source>
</evidence>
<keyword evidence="1" id="KW-0732">Signal</keyword>
<name>A0A1F7KF17_9BACT</name>
<evidence type="ECO:0000256" key="1">
    <source>
        <dbReference type="SAM" id="SignalP"/>
    </source>
</evidence>
<reference evidence="2 3" key="1">
    <citation type="journal article" date="2016" name="Nat. Commun.">
        <title>Thousands of microbial genomes shed light on interconnected biogeochemical processes in an aquifer system.</title>
        <authorList>
            <person name="Anantharaman K."/>
            <person name="Brown C.T."/>
            <person name="Hug L.A."/>
            <person name="Sharon I."/>
            <person name="Castelle C.J."/>
            <person name="Probst A.J."/>
            <person name="Thomas B.C."/>
            <person name="Singh A."/>
            <person name="Wilkins M.J."/>
            <person name="Karaoz U."/>
            <person name="Brodie E.L."/>
            <person name="Williams K.H."/>
            <person name="Hubbard S.S."/>
            <person name="Banfield J.F."/>
        </authorList>
    </citation>
    <scope>NUCLEOTIDE SEQUENCE [LARGE SCALE GENOMIC DNA]</scope>
</reference>
<feature type="signal peptide" evidence="1">
    <location>
        <begin position="1"/>
        <end position="24"/>
    </location>
</feature>
<evidence type="ECO:0000313" key="2">
    <source>
        <dbReference type="EMBL" id="OGK66446.1"/>
    </source>
</evidence>
<dbReference type="EMBL" id="MGBG01000007">
    <property type="protein sequence ID" value="OGK66446.1"/>
    <property type="molecule type" value="Genomic_DNA"/>
</dbReference>
<gene>
    <name evidence="2" type="ORF">A2209_01695</name>
</gene>
<protein>
    <recommendedName>
        <fullName evidence="4">DUF4412 domain-containing protein</fullName>
    </recommendedName>
</protein>
<sequence length="191" mass="21887">MKKLLFSVLTLVTLFSFSFTSVSAKSISGTISDLLKKKQSLKCTYSYKMGKQTIKGVMYTSNQKYRSEFESVVNKLKIKTYTLSDGKNLYMWNSNSKQGTKMNIKQMQNLAKKNNADYQKNQNLQQLNQQYKNKYQFKCQNFKPQTGFFKTPNKITFTDLSAMLEGLKENICNVCNSLPSDAKQACLANCQ</sequence>
<dbReference type="AlphaFoldDB" id="A0A1F7KF17"/>
<dbReference type="Proteomes" id="UP000178450">
    <property type="component" value="Unassembled WGS sequence"/>
</dbReference>
<comment type="caution">
    <text evidence="2">The sequence shown here is derived from an EMBL/GenBank/DDBJ whole genome shotgun (WGS) entry which is preliminary data.</text>
</comment>
<evidence type="ECO:0000313" key="3">
    <source>
        <dbReference type="Proteomes" id="UP000178450"/>
    </source>
</evidence>
<feature type="chain" id="PRO_5009529515" description="DUF4412 domain-containing protein" evidence="1">
    <location>
        <begin position="25"/>
        <end position="191"/>
    </location>
</feature>
<organism evidence="2 3">
    <name type="scientific">Candidatus Roizmanbacteria bacterium RIFOXYA1_FULL_41_12</name>
    <dbReference type="NCBI Taxonomy" id="1802082"/>
    <lineage>
        <taxon>Bacteria</taxon>
        <taxon>Candidatus Roizmaniibacteriota</taxon>
    </lineage>
</organism>